<gene>
    <name evidence="3" type="ORF">LX81_02081</name>
</gene>
<evidence type="ECO:0000313" key="4">
    <source>
        <dbReference type="Proteomes" id="UP000248916"/>
    </source>
</evidence>
<dbReference type="AlphaFoldDB" id="A0A2W7N876"/>
<organism evidence="3 4">
    <name type="scientific">Palleronia aestuarii</name>
    <dbReference type="NCBI Taxonomy" id="568105"/>
    <lineage>
        <taxon>Bacteria</taxon>
        <taxon>Pseudomonadati</taxon>
        <taxon>Pseudomonadota</taxon>
        <taxon>Alphaproteobacteria</taxon>
        <taxon>Rhodobacterales</taxon>
        <taxon>Roseobacteraceae</taxon>
        <taxon>Palleronia</taxon>
    </lineage>
</organism>
<reference evidence="3 4" key="1">
    <citation type="submission" date="2018-06" db="EMBL/GenBank/DDBJ databases">
        <title>Genomic Encyclopedia of Archaeal and Bacterial Type Strains, Phase II (KMG-II): from individual species to whole genera.</title>
        <authorList>
            <person name="Goeker M."/>
        </authorList>
    </citation>
    <scope>NUCLEOTIDE SEQUENCE [LARGE SCALE GENOMIC DNA]</scope>
    <source>
        <strain evidence="3 4">DSM 22009</strain>
    </source>
</reference>
<accession>A0A2W7N876</accession>
<feature type="transmembrane region" description="Helical" evidence="2">
    <location>
        <begin position="21"/>
        <end position="42"/>
    </location>
</feature>
<dbReference type="RefSeq" id="WP_111537239.1">
    <property type="nucleotide sequence ID" value="NZ_QKZL01000007.1"/>
</dbReference>
<dbReference type="Proteomes" id="UP000248916">
    <property type="component" value="Unassembled WGS sequence"/>
</dbReference>
<keyword evidence="2" id="KW-0812">Transmembrane</keyword>
<keyword evidence="4" id="KW-1185">Reference proteome</keyword>
<keyword evidence="2" id="KW-1133">Transmembrane helix</keyword>
<name>A0A2W7N876_9RHOB</name>
<dbReference type="OrthoDB" id="7779177at2"/>
<evidence type="ECO:0000256" key="1">
    <source>
        <dbReference type="SAM" id="MobiDB-lite"/>
    </source>
</evidence>
<dbReference type="EMBL" id="QKZL01000007">
    <property type="protein sequence ID" value="PZX16230.1"/>
    <property type="molecule type" value="Genomic_DNA"/>
</dbReference>
<proteinExistence type="predicted"/>
<feature type="region of interest" description="Disordered" evidence="1">
    <location>
        <begin position="48"/>
        <end position="71"/>
    </location>
</feature>
<sequence>MSAPNTDVKKQERRHKVPLSGMAWMVGFAAVLLVALVIYLSVGGNEPGDGEAVGASDGGVPAAEQSEEATQ</sequence>
<protein>
    <submittedName>
        <fullName evidence="3">Uncharacterized protein</fullName>
    </submittedName>
</protein>
<evidence type="ECO:0000256" key="2">
    <source>
        <dbReference type="SAM" id="Phobius"/>
    </source>
</evidence>
<keyword evidence="2" id="KW-0472">Membrane</keyword>
<comment type="caution">
    <text evidence="3">The sequence shown here is derived from an EMBL/GenBank/DDBJ whole genome shotgun (WGS) entry which is preliminary data.</text>
</comment>
<evidence type="ECO:0000313" key="3">
    <source>
        <dbReference type="EMBL" id="PZX16230.1"/>
    </source>
</evidence>